<feature type="transmembrane region" description="Helical" evidence="1">
    <location>
        <begin position="51"/>
        <end position="73"/>
    </location>
</feature>
<dbReference type="Proteomes" id="UP000070284">
    <property type="component" value="Unassembled WGS sequence"/>
</dbReference>
<reference evidence="2 3" key="1">
    <citation type="journal article" date="2016" name="Sci. Rep.">
        <title>Metabolic traits of an uncultured archaeal lineage -MSBL1- from brine pools of the Red Sea.</title>
        <authorList>
            <person name="Mwirichia R."/>
            <person name="Alam I."/>
            <person name="Rashid M."/>
            <person name="Vinu M."/>
            <person name="Ba-Alawi W."/>
            <person name="Anthony Kamau A."/>
            <person name="Kamanda Ngugi D."/>
            <person name="Goker M."/>
            <person name="Klenk H.P."/>
            <person name="Bajic V."/>
            <person name="Stingl U."/>
        </authorList>
    </citation>
    <scope>NUCLEOTIDE SEQUENCE [LARGE SCALE GENOMIC DNA]</scope>
    <source>
        <strain evidence="2">SCGC-AAA259E19</strain>
    </source>
</reference>
<dbReference type="AlphaFoldDB" id="A0A133UEB2"/>
<organism evidence="2 3">
    <name type="scientific">candidate division MSBL1 archaeon SCGC-AAA259E19</name>
    <dbReference type="NCBI Taxonomy" id="1698264"/>
    <lineage>
        <taxon>Archaea</taxon>
        <taxon>Methanobacteriati</taxon>
        <taxon>Methanobacteriota</taxon>
        <taxon>candidate division MSBL1</taxon>
    </lineage>
</organism>
<feature type="transmembrane region" description="Helical" evidence="1">
    <location>
        <begin position="85"/>
        <end position="105"/>
    </location>
</feature>
<keyword evidence="1" id="KW-0472">Membrane</keyword>
<name>A0A133UEB2_9EURY</name>
<gene>
    <name evidence="2" type="ORF">AKJ65_07380</name>
</gene>
<proteinExistence type="predicted"/>
<protein>
    <submittedName>
        <fullName evidence="2">Uncharacterized protein</fullName>
    </submittedName>
</protein>
<evidence type="ECO:0000313" key="3">
    <source>
        <dbReference type="Proteomes" id="UP000070284"/>
    </source>
</evidence>
<keyword evidence="1" id="KW-1133">Transmembrane helix</keyword>
<keyword evidence="1" id="KW-0812">Transmembrane</keyword>
<sequence>MSEKEDLDELLSKEDIELDKEDPNDIKRKVQVVEEELGNLWNLQWSYAKHLLKFGFAAWIFGISAFVSSLLIYKGPSLITETPAISISLLISAGAAPALITAFLVERHQRKINRLERIRKGLLSQYESTLLKKIEEGVVE</sequence>
<evidence type="ECO:0000256" key="1">
    <source>
        <dbReference type="SAM" id="Phobius"/>
    </source>
</evidence>
<keyword evidence="3" id="KW-1185">Reference proteome</keyword>
<accession>A0A133UEB2</accession>
<comment type="caution">
    <text evidence="2">The sequence shown here is derived from an EMBL/GenBank/DDBJ whole genome shotgun (WGS) entry which is preliminary data.</text>
</comment>
<dbReference type="EMBL" id="LHXO01000150">
    <property type="protein sequence ID" value="KXA92567.1"/>
    <property type="molecule type" value="Genomic_DNA"/>
</dbReference>
<evidence type="ECO:0000313" key="2">
    <source>
        <dbReference type="EMBL" id="KXA92567.1"/>
    </source>
</evidence>